<proteinExistence type="predicted"/>
<evidence type="ECO:0000313" key="5">
    <source>
        <dbReference type="Proteomes" id="UP000271631"/>
    </source>
</evidence>
<feature type="domain" description="Phage tail tape measure protein" evidence="3">
    <location>
        <begin position="89"/>
        <end position="287"/>
    </location>
</feature>
<dbReference type="InterPro" id="IPR010090">
    <property type="entry name" value="Phage_tape_meas"/>
</dbReference>
<dbReference type="Pfam" id="PF10145">
    <property type="entry name" value="PhageMin_Tail"/>
    <property type="match status" value="1"/>
</dbReference>
<sequence length="815" mass="85628">MADRSARLAFILNLTDKVSAPLGKVKTTFSDLAEQSQQNIIQMGAGLAGMVGAGKAITESLEPALEVNRALGDMRALGTAEDALASLNRKALEFSITYATSAAEFVGSSRVIDGAIKGLVGGQLAAITSSSNLLAKVTKADAETTGAYLGTMYNLFKTEADKMGKVEWVEQLTGQTALAVKLFRTDGAQLKDAFKEVGAIATQAGVGVAEQMAVIGTLSSTMEGGDAGGRYKAFFENIGAAAEKTGLTFTDAAGNTLPMIQILDKLQGKYGDLTSAAAGTKLVEAFGGEGAQVIGALAKDTDRLRNGISELGKVRGLENAEKMAKAMVDPWQQFGKAVDALRISFGQSLIPTLTPLMERLVGIASTLTRWMQLFPNITRIIGITTLIILGFVAAMSLLTLVVGVSKMVWLGMLTVWKLLNWQGFKSIAMFLFHTVLVAAFAAGLVILYTWMGLVRLGMLLWQGAIWLVNAAMLANPVLLIVAGIVLLVAAVVAAVVYWDELCAALMNTTAFQWISDQLSTLSNWFGSMGGWSGIAKTAWDSILATVKGAINGLIEMANKIPGVNIETTFGDLPEPPKVPDLPGQVGAPVPGPQLPAVVTTPPAGTVPGPKVASAAPVSANQTSKPLALVPAAVTRSAPAQVPAPAVQVQPAPPISLPQPDVLPFKPLQMPVPQILQGEPTKLPQPNVLPFKPLQMPAPQIKQAEPIMLPPASADLAFSMPPKAALPERVEKVIEMPAKSDKGIEARKAINANTSISPTKPQAVPKGGLMQSFQNQSNAMNPNQRAGTHVETLNINTAKPMTPLELENMMAMAVGG</sequence>
<accession>A0A0N0WS92</accession>
<feature type="transmembrane region" description="Helical" evidence="2">
    <location>
        <begin position="465"/>
        <end position="498"/>
    </location>
</feature>
<dbReference type="PANTHER" id="PTHR37813">
    <property type="entry name" value="FELS-2 PROPHAGE PROTEIN"/>
    <property type="match status" value="1"/>
</dbReference>
<organism evidence="4 5">
    <name type="scientific">Pseudomonas syringae pv. maculicola</name>
    <dbReference type="NCBI Taxonomy" id="59511"/>
    <lineage>
        <taxon>Bacteria</taxon>
        <taxon>Pseudomonadati</taxon>
        <taxon>Pseudomonadota</taxon>
        <taxon>Gammaproteobacteria</taxon>
        <taxon>Pseudomonadales</taxon>
        <taxon>Pseudomonadaceae</taxon>
        <taxon>Pseudomonas</taxon>
    </lineage>
</organism>
<evidence type="ECO:0000256" key="1">
    <source>
        <dbReference type="ARBA" id="ARBA00022612"/>
    </source>
</evidence>
<name>A0A0N0WS92_PSEYM</name>
<dbReference type="NCBIfam" id="TIGR01760">
    <property type="entry name" value="tape_meas_TP901"/>
    <property type="match status" value="1"/>
</dbReference>
<evidence type="ECO:0000256" key="2">
    <source>
        <dbReference type="SAM" id="Phobius"/>
    </source>
</evidence>
<reference evidence="4 5" key="1">
    <citation type="submission" date="2018-08" db="EMBL/GenBank/DDBJ databases">
        <title>Recombination of ecologically and evolutionarily significant loci maintains genetic cohesion in the Pseudomonas syringae species complex.</title>
        <authorList>
            <person name="Dillon M."/>
            <person name="Thakur S."/>
            <person name="Almeida R.N.D."/>
            <person name="Weir B.S."/>
            <person name="Guttman D.S."/>
        </authorList>
    </citation>
    <scope>NUCLEOTIDE SEQUENCE [LARGE SCALE GENOMIC DNA]</scope>
    <source>
        <strain evidence="4 5">ICMP 11281</strain>
    </source>
</reference>
<gene>
    <name evidence="4" type="ORF">ALP13_03256</name>
</gene>
<evidence type="ECO:0000259" key="3">
    <source>
        <dbReference type="Pfam" id="PF10145"/>
    </source>
</evidence>
<dbReference type="RefSeq" id="WP_054070510.1">
    <property type="nucleotide sequence ID" value="NZ_JAEVFP010000024.1"/>
</dbReference>
<keyword evidence="2" id="KW-0472">Membrane</keyword>
<protein>
    <submittedName>
        <fullName evidence="4">Prophage PSPPH06, family tail tape measure protein</fullName>
    </submittedName>
</protein>
<keyword evidence="2" id="KW-1133">Transmembrane helix</keyword>
<comment type="caution">
    <text evidence="4">The sequence shown here is derived from an EMBL/GenBank/DDBJ whole genome shotgun (WGS) entry which is preliminary data.</text>
</comment>
<keyword evidence="1" id="KW-1188">Viral release from host cell</keyword>
<feature type="transmembrane region" description="Helical" evidence="2">
    <location>
        <begin position="430"/>
        <end position="453"/>
    </location>
</feature>
<dbReference type="AlphaFoldDB" id="A0A0N0WS92"/>
<dbReference type="PANTHER" id="PTHR37813:SF1">
    <property type="entry name" value="FELS-2 PROPHAGE PROTEIN"/>
    <property type="match status" value="1"/>
</dbReference>
<evidence type="ECO:0000313" key="4">
    <source>
        <dbReference type="EMBL" id="RMV30019.1"/>
    </source>
</evidence>
<dbReference type="Proteomes" id="UP000271631">
    <property type="component" value="Unassembled WGS sequence"/>
</dbReference>
<dbReference type="EMBL" id="RBUQ01000304">
    <property type="protein sequence ID" value="RMV30019.1"/>
    <property type="molecule type" value="Genomic_DNA"/>
</dbReference>
<keyword evidence="2" id="KW-0812">Transmembrane</keyword>
<feature type="transmembrane region" description="Helical" evidence="2">
    <location>
        <begin position="380"/>
        <end position="410"/>
    </location>
</feature>